<name>A0A176S363_9GAMM</name>
<feature type="transmembrane region" description="Helical" evidence="1">
    <location>
        <begin position="12"/>
        <end position="34"/>
    </location>
</feature>
<dbReference type="SUPFAM" id="SSF103088">
    <property type="entry name" value="OmpA-like"/>
    <property type="match status" value="1"/>
</dbReference>
<accession>A0A176S363</accession>
<keyword evidence="1" id="KW-0472">Membrane</keyword>
<evidence type="ECO:0000313" key="3">
    <source>
        <dbReference type="Proteomes" id="UP000076962"/>
    </source>
</evidence>
<evidence type="ECO:0000313" key="2">
    <source>
        <dbReference type="EMBL" id="OAD22367.1"/>
    </source>
</evidence>
<dbReference type="AlphaFoldDB" id="A0A176S363"/>
<reference evidence="2 3" key="1">
    <citation type="submission" date="2016-05" db="EMBL/GenBank/DDBJ databases">
        <title>Single-cell genome of chain-forming Candidatus Thiomargarita nelsonii and comparison to other large sulfur-oxidizing bacteria.</title>
        <authorList>
            <person name="Winkel M."/>
            <person name="Salman V."/>
            <person name="Woyke T."/>
            <person name="Schulz-Vogt H."/>
            <person name="Richter M."/>
            <person name="Flood B."/>
            <person name="Bailey J."/>
            <person name="Amann R."/>
            <person name="Mussmann M."/>
        </authorList>
    </citation>
    <scope>NUCLEOTIDE SEQUENCE [LARGE SCALE GENOMIC DNA]</scope>
    <source>
        <strain evidence="2 3">THI036</strain>
    </source>
</reference>
<evidence type="ECO:0000256" key="1">
    <source>
        <dbReference type="SAM" id="Phobius"/>
    </source>
</evidence>
<organism evidence="2 3">
    <name type="scientific">Candidatus Thiomargarita nelsonii</name>
    <dbReference type="NCBI Taxonomy" id="1003181"/>
    <lineage>
        <taxon>Bacteria</taxon>
        <taxon>Pseudomonadati</taxon>
        <taxon>Pseudomonadota</taxon>
        <taxon>Gammaproteobacteria</taxon>
        <taxon>Thiotrichales</taxon>
        <taxon>Thiotrichaceae</taxon>
        <taxon>Thiomargarita</taxon>
    </lineage>
</organism>
<protein>
    <submittedName>
        <fullName evidence="2">Protein containing Outer membrane protein, OmpA/MotB</fullName>
    </submittedName>
</protein>
<comment type="caution">
    <text evidence="2">The sequence shown here is derived from an EMBL/GenBank/DDBJ whole genome shotgun (WGS) entry which is preliminary data.</text>
</comment>
<keyword evidence="1" id="KW-0812">Transmembrane</keyword>
<gene>
    <name evidence="2" type="ORF">THIOM_001830</name>
</gene>
<proteinExistence type="predicted"/>
<sequence length="172" mass="19297">MFKPKNNDTEFNFWPSIADTLLAIFMVFLMLWLAEKLIFLQKLINCEFDKADKPPIINLPETLGFSFNSGHARLSEEFENLLKNDIVPKLRDIKDKHKVNVIEVIGHTDGVIAGGYSNLDEKLENAVAKGDISGLHYGSNADLGLMRALAVALFLRKQPELSGVTFRVYSAD</sequence>
<keyword evidence="3" id="KW-1185">Reference proteome</keyword>
<dbReference type="Gene3D" id="3.30.1330.60">
    <property type="entry name" value="OmpA-like domain"/>
    <property type="match status" value="1"/>
</dbReference>
<dbReference type="EMBL" id="LUTY01000991">
    <property type="protein sequence ID" value="OAD22367.1"/>
    <property type="molecule type" value="Genomic_DNA"/>
</dbReference>
<keyword evidence="1" id="KW-1133">Transmembrane helix</keyword>
<dbReference type="Proteomes" id="UP000076962">
    <property type="component" value="Unassembled WGS sequence"/>
</dbReference>
<dbReference type="InterPro" id="IPR036737">
    <property type="entry name" value="OmpA-like_sf"/>
</dbReference>
<dbReference type="PATRIC" id="fig|1003181.4.peg.2528"/>